<feature type="domain" description="C2H2-type" evidence="3">
    <location>
        <begin position="88"/>
        <end position="115"/>
    </location>
</feature>
<feature type="region of interest" description="Disordered" evidence="2">
    <location>
        <begin position="415"/>
        <end position="436"/>
    </location>
</feature>
<comment type="caution">
    <text evidence="4">The sequence shown here is derived from an EMBL/GenBank/DDBJ whole genome shotgun (WGS) entry which is preliminary data.</text>
</comment>
<organism evidence="4 5">
    <name type="scientific">Ilex paraguariensis</name>
    <name type="common">yerba mate</name>
    <dbReference type="NCBI Taxonomy" id="185542"/>
    <lineage>
        <taxon>Eukaryota</taxon>
        <taxon>Viridiplantae</taxon>
        <taxon>Streptophyta</taxon>
        <taxon>Embryophyta</taxon>
        <taxon>Tracheophyta</taxon>
        <taxon>Spermatophyta</taxon>
        <taxon>Magnoliopsida</taxon>
        <taxon>eudicotyledons</taxon>
        <taxon>Gunneridae</taxon>
        <taxon>Pentapetalae</taxon>
        <taxon>asterids</taxon>
        <taxon>campanulids</taxon>
        <taxon>Aquifoliales</taxon>
        <taxon>Aquifoliaceae</taxon>
        <taxon>Ilex</taxon>
    </lineage>
</organism>
<keyword evidence="1" id="KW-0862">Zinc</keyword>
<dbReference type="InterPro" id="IPR036236">
    <property type="entry name" value="Znf_C2H2_sf"/>
</dbReference>
<keyword evidence="1" id="KW-0863">Zinc-finger</keyword>
<dbReference type="PANTHER" id="PTHR46869:SF6">
    <property type="entry name" value="C2H2-TYPE DOMAIN-CONTAINING PROTEIN"/>
    <property type="match status" value="1"/>
</dbReference>
<proteinExistence type="predicted"/>
<feature type="domain" description="C2H2-type" evidence="3">
    <location>
        <begin position="459"/>
        <end position="481"/>
    </location>
</feature>
<dbReference type="PROSITE" id="PS00028">
    <property type="entry name" value="ZINC_FINGER_C2H2_1"/>
    <property type="match status" value="4"/>
</dbReference>
<dbReference type="PROSITE" id="PS50157">
    <property type="entry name" value="ZINC_FINGER_C2H2_2"/>
    <property type="match status" value="4"/>
</dbReference>
<sequence length="543" mass="60505">MEADQELKHVCKLCTKSFPCGRSLGGHMRSHVINSVETDEKLSKEKLSSVNNGGINAKTDTTSYGLRENPKKKFRFADSSEDTLLHDKLCKECGKGFQSWKALFGHMKCHSNKVSNSLEENSWTGGENQKLVMDSQSDNETTAPNRRKRSRRTKRYMVTTTTTFSVANASSSVSEIEQELEEVAMCLIMLSKDVSHWGGLNSFGESSDNNSVFLEARSMTRTNLVTRIEGKNSKCNSGELVKLKKVRNGKLESTILDSDNVKFKKKQLKLDASGVSRIEPKKNKSEIPVDGFLRDEKSKNSILNDEYGIEASEVEMGKNLIKETELDQVELGSKKHKSSKRKGLDLFDPELAVDNSKKLTYGPSGCEMYKDSEKKKKFECATCNKTFHSYQALGGHRASHKKIRGCATSKIDSSETSIETEISPDPTADSKLIKSHPSCEPIDRDMVASYAEKVKNKEHECPICFKVFSSGQALGGHKRSHLIAEAKGNQPVVIQKPVPEIRDFLDLNLPAPAEEDSSRHVGFKPWWIGSNNQHESLVGLLSN</sequence>
<gene>
    <name evidence="4" type="ORF">ILEXP_LOCUS15929</name>
</gene>
<feature type="compositionally biased region" description="Polar residues" evidence="2">
    <location>
        <begin position="134"/>
        <end position="144"/>
    </location>
</feature>
<evidence type="ECO:0000256" key="1">
    <source>
        <dbReference type="PROSITE-ProRule" id="PRU00042"/>
    </source>
</evidence>
<dbReference type="Proteomes" id="UP001642360">
    <property type="component" value="Unassembled WGS sequence"/>
</dbReference>
<feature type="domain" description="C2H2-type" evidence="3">
    <location>
        <begin position="378"/>
        <end position="405"/>
    </location>
</feature>
<evidence type="ECO:0000313" key="4">
    <source>
        <dbReference type="EMBL" id="CAK9148001.1"/>
    </source>
</evidence>
<dbReference type="Pfam" id="PF13912">
    <property type="entry name" value="zf-C2H2_6"/>
    <property type="match status" value="4"/>
</dbReference>
<evidence type="ECO:0000313" key="5">
    <source>
        <dbReference type="Proteomes" id="UP001642360"/>
    </source>
</evidence>
<evidence type="ECO:0000256" key="2">
    <source>
        <dbReference type="SAM" id="MobiDB-lite"/>
    </source>
</evidence>
<protein>
    <recommendedName>
        <fullName evidence="3">C2H2-type domain-containing protein</fullName>
    </recommendedName>
</protein>
<reference evidence="4 5" key="1">
    <citation type="submission" date="2024-02" db="EMBL/GenBank/DDBJ databases">
        <authorList>
            <person name="Vignale AGUSTIN F."/>
            <person name="Sosa J E."/>
            <person name="Modenutti C."/>
        </authorList>
    </citation>
    <scope>NUCLEOTIDE SEQUENCE [LARGE SCALE GENOMIC DNA]</scope>
</reference>
<evidence type="ECO:0000259" key="3">
    <source>
        <dbReference type="PROSITE" id="PS50157"/>
    </source>
</evidence>
<dbReference type="GO" id="GO:0008270">
    <property type="term" value="F:zinc ion binding"/>
    <property type="evidence" value="ECO:0007669"/>
    <property type="project" value="UniProtKB-KW"/>
</dbReference>
<dbReference type="EMBL" id="CAUOFW020001724">
    <property type="protein sequence ID" value="CAK9148001.1"/>
    <property type="molecule type" value="Genomic_DNA"/>
</dbReference>
<dbReference type="PANTHER" id="PTHR46869">
    <property type="entry name" value="C2H2-LIKE ZINC FINGER PROTEIN"/>
    <property type="match status" value="1"/>
</dbReference>
<dbReference type="Gene3D" id="3.30.160.60">
    <property type="entry name" value="Classic Zinc Finger"/>
    <property type="match status" value="2"/>
</dbReference>
<dbReference type="SMART" id="SM00355">
    <property type="entry name" value="ZnF_C2H2"/>
    <property type="match status" value="4"/>
</dbReference>
<keyword evidence="1" id="KW-0479">Metal-binding</keyword>
<feature type="domain" description="C2H2-type" evidence="3">
    <location>
        <begin position="9"/>
        <end position="31"/>
    </location>
</feature>
<dbReference type="AlphaFoldDB" id="A0ABC8RV62"/>
<dbReference type="SUPFAM" id="SSF57667">
    <property type="entry name" value="beta-beta-alpha zinc fingers"/>
    <property type="match status" value="2"/>
</dbReference>
<dbReference type="InterPro" id="IPR013087">
    <property type="entry name" value="Znf_C2H2_type"/>
</dbReference>
<name>A0ABC8RV62_9AQUA</name>
<keyword evidence="5" id="KW-1185">Reference proteome</keyword>
<feature type="region of interest" description="Disordered" evidence="2">
    <location>
        <begin position="118"/>
        <end position="153"/>
    </location>
</feature>
<feature type="compositionally biased region" description="Polar residues" evidence="2">
    <location>
        <begin position="118"/>
        <end position="127"/>
    </location>
</feature>
<accession>A0ABC8RV62</accession>